<proteinExistence type="predicted"/>
<name>A0A0E9TVX6_ANGAN</name>
<reference evidence="1" key="1">
    <citation type="submission" date="2014-11" db="EMBL/GenBank/DDBJ databases">
        <authorList>
            <person name="Amaro Gonzalez C."/>
        </authorList>
    </citation>
    <scope>NUCLEOTIDE SEQUENCE</scope>
</reference>
<organism evidence="1">
    <name type="scientific">Anguilla anguilla</name>
    <name type="common">European freshwater eel</name>
    <name type="synonym">Muraena anguilla</name>
    <dbReference type="NCBI Taxonomy" id="7936"/>
    <lineage>
        <taxon>Eukaryota</taxon>
        <taxon>Metazoa</taxon>
        <taxon>Chordata</taxon>
        <taxon>Craniata</taxon>
        <taxon>Vertebrata</taxon>
        <taxon>Euteleostomi</taxon>
        <taxon>Actinopterygii</taxon>
        <taxon>Neopterygii</taxon>
        <taxon>Teleostei</taxon>
        <taxon>Anguilliformes</taxon>
        <taxon>Anguillidae</taxon>
        <taxon>Anguilla</taxon>
    </lineage>
</organism>
<reference evidence="1" key="2">
    <citation type="journal article" date="2015" name="Fish Shellfish Immunol.">
        <title>Early steps in the European eel (Anguilla anguilla)-Vibrio vulnificus interaction in the gills: Role of the RtxA13 toxin.</title>
        <authorList>
            <person name="Callol A."/>
            <person name="Pajuelo D."/>
            <person name="Ebbesson L."/>
            <person name="Teles M."/>
            <person name="MacKenzie S."/>
            <person name="Amaro C."/>
        </authorList>
    </citation>
    <scope>NUCLEOTIDE SEQUENCE</scope>
</reference>
<evidence type="ECO:0000313" key="1">
    <source>
        <dbReference type="EMBL" id="JAH56868.1"/>
    </source>
</evidence>
<dbReference type="EMBL" id="GBXM01051709">
    <property type="protein sequence ID" value="JAH56868.1"/>
    <property type="molecule type" value="Transcribed_RNA"/>
</dbReference>
<sequence>MDLDSPDAPLMLPGCFLKHVDFWECH</sequence>
<accession>A0A0E9TVX6</accession>
<dbReference type="AlphaFoldDB" id="A0A0E9TVX6"/>
<protein>
    <submittedName>
        <fullName evidence="1">Uncharacterized protein</fullName>
    </submittedName>
</protein>